<dbReference type="AlphaFoldDB" id="A0A0C2A7F0"/>
<name>A0A0C2A7F0_9BACT</name>
<accession>A0A0C2A7F0</accession>
<dbReference type="EMBL" id="JMCC02000002">
    <property type="protein sequence ID" value="KIG19443.1"/>
    <property type="molecule type" value="Genomic_DNA"/>
</dbReference>
<sequence>MSPTDVAEVKLRYVAASEPITDDETFRLHLPTDAVRDAALVAKLTRPGVTRDALMTVADVLASDLRFKARDRADYLAYLIAQGKRVSNEVWEAQKAYLEEKFGGAEASEQSPLDPIVSVSEHGVSLEVFSADESAYARLFLRAGAAYEAVDGSRTDGTTHLSLDDVLLRGIGRMRSYRTSTLEFGPGQPGSSDAAAVSERDIQVPLRWLRAFGQVQAASTLPAREFEIAPIDLYNVLLTLRMRRAKTSPRALRYELVPGEVPRLVLEPWDQVIEGTGPAYTGASPIVVRTWGRQRLSVLARLLPHAKRVRVRLVGAGLPAYYILDLGDAELTLALSGWTDSGWAGIATFDLLVAGEVDELLAKKVHDSLAAAPAGSTLAELASATGRSINEVRQAILHHMQRGTVVHDIAHDRYLARSLLATPPNAEALRYRDEREQQAHRLLAIDNAVRLTKVHELAGEGTRIEGEVEDPQAHRTYRTSFTIDREGRTVDASCTSPQYRRSGLREGPTVPMIALRLLFARRQAELERARGTEEGRKLIRAETRVLVRRQGPRRVTSEAPSSGLAAANTGSVTYRLSLDDREVVVRWGTHPERMRMHRLRFSSSDDARNEYFGRLASLGDKGFIDASAAEMV</sequence>
<proteinExistence type="predicted"/>
<evidence type="ECO:0000313" key="2">
    <source>
        <dbReference type="Proteomes" id="UP000031599"/>
    </source>
</evidence>
<protein>
    <submittedName>
        <fullName evidence="1">SWIM zinc finger domain protein</fullName>
    </submittedName>
</protein>
<comment type="caution">
    <text evidence="1">The sequence shown here is derived from an EMBL/GenBank/DDBJ whole genome shotgun (WGS) entry which is preliminary data.</text>
</comment>
<evidence type="ECO:0000313" key="1">
    <source>
        <dbReference type="EMBL" id="KIG19443.1"/>
    </source>
</evidence>
<dbReference type="RefSeq" id="WP_052546104.1">
    <property type="nucleotide sequence ID" value="NZ_JMCC02000002.1"/>
</dbReference>
<gene>
    <name evidence="1" type="ORF">DB30_02724</name>
</gene>
<organism evidence="1 2">
    <name type="scientific">Enhygromyxa salina</name>
    <dbReference type="NCBI Taxonomy" id="215803"/>
    <lineage>
        <taxon>Bacteria</taxon>
        <taxon>Pseudomonadati</taxon>
        <taxon>Myxococcota</taxon>
        <taxon>Polyangia</taxon>
        <taxon>Nannocystales</taxon>
        <taxon>Nannocystaceae</taxon>
        <taxon>Enhygromyxa</taxon>
    </lineage>
</organism>
<reference evidence="1 2" key="1">
    <citation type="submission" date="2014-12" db="EMBL/GenBank/DDBJ databases">
        <title>Genome assembly of Enhygromyxa salina DSM 15201.</title>
        <authorList>
            <person name="Sharma G."/>
            <person name="Subramanian S."/>
        </authorList>
    </citation>
    <scope>NUCLEOTIDE SEQUENCE [LARGE SCALE GENOMIC DNA]</scope>
    <source>
        <strain evidence="1 2">DSM 15201</strain>
    </source>
</reference>
<dbReference type="Proteomes" id="UP000031599">
    <property type="component" value="Unassembled WGS sequence"/>
</dbReference>